<feature type="compositionally biased region" description="Low complexity" evidence="2">
    <location>
        <begin position="167"/>
        <end position="196"/>
    </location>
</feature>
<keyword evidence="1" id="KW-0479">Metal-binding</keyword>
<keyword evidence="5" id="KW-1185">Reference proteome</keyword>
<evidence type="ECO:0000256" key="1">
    <source>
        <dbReference type="PROSITE-ProRule" id="PRU00042"/>
    </source>
</evidence>
<reference evidence="4" key="1">
    <citation type="journal article" date="2020" name="Stud. Mycol.">
        <title>101 Dothideomycetes genomes: a test case for predicting lifestyles and emergence of pathogens.</title>
        <authorList>
            <person name="Haridas S."/>
            <person name="Albert R."/>
            <person name="Binder M."/>
            <person name="Bloem J."/>
            <person name="Labutti K."/>
            <person name="Salamov A."/>
            <person name="Andreopoulos B."/>
            <person name="Baker S."/>
            <person name="Barry K."/>
            <person name="Bills G."/>
            <person name="Bluhm B."/>
            <person name="Cannon C."/>
            <person name="Castanera R."/>
            <person name="Culley D."/>
            <person name="Daum C."/>
            <person name="Ezra D."/>
            <person name="Gonzalez J."/>
            <person name="Henrissat B."/>
            <person name="Kuo A."/>
            <person name="Liang C."/>
            <person name="Lipzen A."/>
            <person name="Lutzoni F."/>
            <person name="Magnuson J."/>
            <person name="Mondo S."/>
            <person name="Nolan M."/>
            <person name="Ohm R."/>
            <person name="Pangilinan J."/>
            <person name="Park H.-J."/>
            <person name="Ramirez L."/>
            <person name="Alfaro M."/>
            <person name="Sun H."/>
            <person name="Tritt A."/>
            <person name="Yoshinaga Y."/>
            <person name="Zwiers L.-H."/>
            <person name="Turgeon B."/>
            <person name="Goodwin S."/>
            <person name="Spatafora J."/>
            <person name="Crous P."/>
            <person name="Grigoriev I."/>
        </authorList>
    </citation>
    <scope>NUCLEOTIDE SEQUENCE</scope>
    <source>
        <strain evidence="4">CBS 130266</strain>
    </source>
</reference>
<evidence type="ECO:0000313" key="4">
    <source>
        <dbReference type="EMBL" id="KAF2423478.1"/>
    </source>
</evidence>
<dbReference type="PROSITE" id="PS50157">
    <property type="entry name" value="ZINC_FINGER_C2H2_2"/>
    <property type="match status" value="1"/>
</dbReference>
<feature type="compositionally biased region" description="Acidic residues" evidence="2">
    <location>
        <begin position="383"/>
        <end position="422"/>
    </location>
</feature>
<feature type="compositionally biased region" description="Acidic residues" evidence="2">
    <location>
        <begin position="799"/>
        <end position="829"/>
    </location>
</feature>
<feature type="compositionally biased region" description="Polar residues" evidence="2">
    <location>
        <begin position="1"/>
        <end position="17"/>
    </location>
</feature>
<feature type="region of interest" description="Disordered" evidence="2">
    <location>
        <begin position="1"/>
        <end position="89"/>
    </location>
</feature>
<accession>A0A9P4NIR6</accession>
<feature type="compositionally biased region" description="Polar residues" evidence="2">
    <location>
        <begin position="130"/>
        <end position="154"/>
    </location>
</feature>
<evidence type="ECO:0000259" key="3">
    <source>
        <dbReference type="PROSITE" id="PS50157"/>
    </source>
</evidence>
<keyword evidence="1" id="KW-0863">Zinc-finger</keyword>
<keyword evidence="1" id="KW-0862">Zinc</keyword>
<feature type="compositionally biased region" description="Acidic residues" evidence="2">
    <location>
        <begin position="364"/>
        <end position="373"/>
    </location>
</feature>
<dbReference type="SMART" id="SM00355">
    <property type="entry name" value="ZnF_C2H2"/>
    <property type="match status" value="2"/>
</dbReference>
<evidence type="ECO:0000256" key="2">
    <source>
        <dbReference type="SAM" id="MobiDB-lite"/>
    </source>
</evidence>
<name>A0A9P4NIR6_9PEZI</name>
<feature type="region of interest" description="Disordered" evidence="2">
    <location>
        <begin position="452"/>
        <end position="479"/>
    </location>
</feature>
<feature type="compositionally biased region" description="Basic and acidic residues" evidence="2">
    <location>
        <begin position="60"/>
        <end position="71"/>
    </location>
</feature>
<feature type="region of interest" description="Disordered" evidence="2">
    <location>
        <begin position="597"/>
        <end position="672"/>
    </location>
</feature>
<organism evidence="4 5">
    <name type="scientific">Tothia fuscella</name>
    <dbReference type="NCBI Taxonomy" id="1048955"/>
    <lineage>
        <taxon>Eukaryota</taxon>
        <taxon>Fungi</taxon>
        <taxon>Dikarya</taxon>
        <taxon>Ascomycota</taxon>
        <taxon>Pezizomycotina</taxon>
        <taxon>Dothideomycetes</taxon>
        <taxon>Pleosporomycetidae</taxon>
        <taxon>Venturiales</taxon>
        <taxon>Cylindrosympodiaceae</taxon>
        <taxon>Tothia</taxon>
    </lineage>
</organism>
<feature type="region of interest" description="Disordered" evidence="2">
    <location>
        <begin position="798"/>
        <end position="829"/>
    </location>
</feature>
<sequence length="829" mass="92380">MADSMKQNAKAKSTPPVSTGFSSGGNPGPSGINAKRNSGFSFGGFQPTFQINGPAFIDDDAAHTRPTELSRPKPAKKAKLANPTLPIESFDTPSTMVAGSALAVPNDVIFAGSSTESPALPQHSPVPEAETQQSGLATSQTDKTFSRNRLTTPMTLRDHILISATGSSSYKHSIDKSSTSSQRVDDPTVSSTSSTPLQPTVEAVDEEEDEILGLEVRNILRNKPRSDITRKLEEQKLIQRKTKVRSLKPPNQRALEKYYLDRKDGQKLAFDQLPPPGQSACWADAHDRGLTSIPPAPWEKVTITMASSDGTNQIVAPHLLPGEVIEYGDKEILEGKRKGIPPWKQPMMKAAMEDVARENSYAEAESDEIEEYEAEQRKKQALDESDLDDAGVESDWDDDDLDSDEDEHYEAADEESADEEVIRDEVSTPRRNVLLEPYAARTVDVTHAPVTSNRIDSVKNGAKDSRKRQTNVKGTSVSSSRPTVHLCLFFGCSKSSADLDELRDHCGGAEHANIEEHRSVSPQPSTKVHQCWRTGCNESFTSFQELRDHRRWDHKKLPLTLPSFAVASVEDNVSNTCNAFCSGSHSSPLPVVAGASLSRKRDRVEEDEDSDDFLFTKTERRPSKKSKIGEDNLVGTHNSLNSHHADETMSKNHERRADRPSSEDRFHSGSATMQNDEYEGFTSLNGHIPPHLRKKHRRNEDMLDDAHEARSDLRSLKVARAARASEMRSLDEWMGNATKALNWKLANAMDSIVTKIEEEEQKAQGEIEVIHEKRKLVDWMLRASQTVTDLLAELKKFDEPDEEFDEDEEEFDRDEGNENDEENEYYGIY</sequence>
<feature type="region of interest" description="Disordered" evidence="2">
    <location>
        <begin position="167"/>
        <end position="206"/>
    </location>
</feature>
<dbReference type="EMBL" id="MU007081">
    <property type="protein sequence ID" value="KAF2423478.1"/>
    <property type="molecule type" value="Genomic_DNA"/>
</dbReference>
<feature type="domain" description="C2H2-type" evidence="3">
    <location>
        <begin position="529"/>
        <end position="554"/>
    </location>
</feature>
<dbReference type="GO" id="GO:0008270">
    <property type="term" value="F:zinc ion binding"/>
    <property type="evidence" value="ECO:0007669"/>
    <property type="project" value="UniProtKB-KW"/>
</dbReference>
<dbReference type="Proteomes" id="UP000800235">
    <property type="component" value="Unassembled WGS sequence"/>
</dbReference>
<protein>
    <recommendedName>
        <fullName evidence="3">C2H2-type domain-containing protein</fullName>
    </recommendedName>
</protein>
<dbReference type="PROSITE" id="PS00028">
    <property type="entry name" value="ZINC_FINGER_C2H2_1"/>
    <property type="match status" value="1"/>
</dbReference>
<feature type="region of interest" description="Disordered" evidence="2">
    <location>
        <begin position="354"/>
        <end position="428"/>
    </location>
</feature>
<feature type="region of interest" description="Disordered" evidence="2">
    <location>
        <begin position="112"/>
        <end position="155"/>
    </location>
</feature>
<evidence type="ECO:0000313" key="5">
    <source>
        <dbReference type="Proteomes" id="UP000800235"/>
    </source>
</evidence>
<feature type="compositionally biased region" description="Basic and acidic residues" evidence="2">
    <location>
        <begin position="643"/>
        <end position="667"/>
    </location>
</feature>
<gene>
    <name evidence="4" type="ORF">EJ08DRAFT_701131</name>
</gene>
<dbReference type="AlphaFoldDB" id="A0A9P4NIR6"/>
<comment type="caution">
    <text evidence="4">The sequence shown here is derived from an EMBL/GenBank/DDBJ whole genome shotgun (WGS) entry which is preliminary data.</text>
</comment>
<dbReference type="InterPro" id="IPR013087">
    <property type="entry name" value="Znf_C2H2_type"/>
</dbReference>
<proteinExistence type="predicted"/>